<evidence type="ECO:0000256" key="1">
    <source>
        <dbReference type="SAM" id="MobiDB-lite"/>
    </source>
</evidence>
<proteinExistence type="predicted"/>
<accession>A0AAE1Y0Y5</accession>
<name>A0AAE1Y0Y5_9LAMI</name>
<evidence type="ECO:0000313" key="2">
    <source>
        <dbReference type="EMBL" id="KAK4421766.1"/>
    </source>
</evidence>
<dbReference type="PRINTS" id="PR01217">
    <property type="entry name" value="PRICHEXTENSN"/>
</dbReference>
<feature type="compositionally biased region" description="Polar residues" evidence="1">
    <location>
        <begin position="105"/>
        <end position="115"/>
    </location>
</feature>
<dbReference type="Proteomes" id="UP001293254">
    <property type="component" value="Unassembled WGS sequence"/>
</dbReference>
<keyword evidence="3" id="KW-1185">Reference proteome</keyword>
<feature type="compositionally biased region" description="Polar residues" evidence="1">
    <location>
        <begin position="39"/>
        <end position="65"/>
    </location>
</feature>
<sequence length="133" mass="14154">MVWSNCASQPPIPTGLFSNIQPSSFPQPSRPLFDRHPTLPTSYPSRAQPPQLTTRQLWPKSPSSQPILATPPLPPAPPPHPLGPLEAQASPSKPSPSPSPISPITSNVCPTSVILNPTFKPPHPQPPPPSSPQ</sequence>
<feature type="compositionally biased region" description="Pro residues" evidence="1">
    <location>
        <begin position="69"/>
        <end position="82"/>
    </location>
</feature>
<dbReference type="EMBL" id="JACGWO010000008">
    <property type="protein sequence ID" value="KAK4421766.1"/>
    <property type="molecule type" value="Genomic_DNA"/>
</dbReference>
<feature type="compositionally biased region" description="Pro residues" evidence="1">
    <location>
        <begin position="119"/>
        <end position="133"/>
    </location>
</feature>
<dbReference type="AlphaFoldDB" id="A0AAE1Y0Y5"/>
<reference evidence="2" key="1">
    <citation type="submission" date="2020-06" db="EMBL/GenBank/DDBJ databases">
        <authorList>
            <person name="Li T."/>
            <person name="Hu X."/>
            <person name="Zhang T."/>
            <person name="Song X."/>
            <person name="Zhang H."/>
            <person name="Dai N."/>
            <person name="Sheng W."/>
            <person name="Hou X."/>
            <person name="Wei L."/>
        </authorList>
    </citation>
    <scope>NUCLEOTIDE SEQUENCE</scope>
    <source>
        <strain evidence="2">3651</strain>
        <tissue evidence="2">Leaf</tissue>
    </source>
</reference>
<evidence type="ECO:0000313" key="3">
    <source>
        <dbReference type="Proteomes" id="UP001293254"/>
    </source>
</evidence>
<reference evidence="2" key="2">
    <citation type="journal article" date="2024" name="Plant">
        <title>Genomic evolution and insights into agronomic trait innovations of Sesamum species.</title>
        <authorList>
            <person name="Miao H."/>
            <person name="Wang L."/>
            <person name="Qu L."/>
            <person name="Liu H."/>
            <person name="Sun Y."/>
            <person name="Le M."/>
            <person name="Wang Q."/>
            <person name="Wei S."/>
            <person name="Zheng Y."/>
            <person name="Lin W."/>
            <person name="Duan Y."/>
            <person name="Cao H."/>
            <person name="Xiong S."/>
            <person name="Wang X."/>
            <person name="Wei L."/>
            <person name="Li C."/>
            <person name="Ma Q."/>
            <person name="Ju M."/>
            <person name="Zhao R."/>
            <person name="Li G."/>
            <person name="Mu C."/>
            <person name="Tian Q."/>
            <person name="Mei H."/>
            <person name="Zhang T."/>
            <person name="Gao T."/>
            <person name="Zhang H."/>
        </authorList>
    </citation>
    <scope>NUCLEOTIDE SEQUENCE</scope>
    <source>
        <strain evidence="2">3651</strain>
    </source>
</reference>
<feature type="region of interest" description="Disordered" evidence="1">
    <location>
        <begin position="1"/>
        <end position="133"/>
    </location>
</feature>
<organism evidence="2 3">
    <name type="scientific">Sesamum alatum</name>
    <dbReference type="NCBI Taxonomy" id="300844"/>
    <lineage>
        <taxon>Eukaryota</taxon>
        <taxon>Viridiplantae</taxon>
        <taxon>Streptophyta</taxon>
        <taxon>Embryophyta</taxon>
        <taxon>Tracheophyta</taxon>
        <taxon>Spermatophyta</taxon>
        <taxon>Magnoliopsida</taxon>
        <taxon>eudicotyledons</taxon>
        <taxon>Gunneridae</taxon>
        <taxon>Pentapetalae</taxon>
        <taxon>asterids</taxon>
        <taxon>lamiids</taxon>
        <taxon>Lamiales</taxon>
        <taxon>Pedaliaceae</taxon>
        <taxon>Sesamum</taxon>
    </lineage>
</organism>
<protein>
    <submittedName>
        <fullName evidence="2">Uncharacterized protein</fullName>
    </submittedName>
</protein>
<gene>
    <name evidence="2" type="ORF">Salat_2127200</name>
</gene>
<comment type="caution">
    <text evidence="2">The sequence shown here is derived from an EMBL/GenBank/DDBJ whole genome shotgun (WGS) entry which is preliminary data.</text>
</comment>
<feature type="compositionally biased region" description="Polar residues" evidence="1">
    <location>
        <begin position="16"/>
        <end position="27"/>
    </location>
</feature>